<sequence length="167" mass="18911">MKPLLIVCLCLSSWTLFACKPNHINAQHIHFSHNQATDIKVDLGILQNLAQRQNQESSVFQQEALPTIRSGHAAQIEQIIQSMQQRVTKFNQELQDLLLSSAEVDIIRQKMMQNNQLSLELAQQGAAQRPDTVKILQLQKKLEQNQQKIIQLTHLAQAKISKITSAS</sequence>
<evidence type="ECO:0000256" key="2">
    <source>
        <dbReference type="SAM" id="SignalP"/>
    </source>
</evidence>
<name>V2UVI9_9GAMM</name>
<dbReference type="STRING" id="396323.VH98_07855"/>
<evidence type="ECO:0000256" key="1">
    <source>
        <dbReference type="SAM" id="Coils"/>
    </source>
</evidence>
<keyword evidence="1" id="KW-0175">Coiled coil</keyword>
<feature type="chain" id="PRO_5004712404" evidence="2">
    <location>
        <begin position="19"/>
        <end position="167"/>
    </location>
</feature>
<dbReference type="Proteomes" id="UP000018418">
    <property type="component" value="Unassembled WGS sequence"/>
</dbReference>
<dbReference type="RefSeq" id="WP_004903822.1">
    <property type="nucleotide sequence ID" value="NZ_BBTI01000001.1"/>
</dbReference>
<protein>
    <submittedName>
        <fullName evidence="3">Uncharacterized protein</fullName>
    </submittedName>
</protein>
<dbReference type="HOGENOM" id="CLU_125820_0_0_6"/>
<dbReference type="OrthoDB" id="6712404at2"/>
<dbReference type="AlphaFoldDB" id="V2UVI9"/>
<proteinExistence type="predicted"/>
<dbReference type="EMBL" id="AYEU01000003">
    <property type="protein sequence ID" value="ESK52670.1"/>
    <property type="molecule type" value="Genomic_DNA"/>
</dbReference>
<comment type="caution">
    <text evidence="3">The sequence shown here is derived from an EMBL/GenBank/DDBJ whole genome shotgun (WGS) entry which is preliminary data.</text>
</comment>
<keyword evidence="4" id="KW-1185">Reference proteome</keyword>
<feature type="coiled-coil region" evidence="1">
    <location>
        <begin position="73"/>
        <end position="100"/>
    </location>
</feature>
<evidence type="ECO:0000313" key="3">
    <source>
        <dbReference type="EMBL" id="ESK52670.1"/>
    </source>
</evidence>
<organism evidence="3 4">
    <name type="scientific">Acinetobacter brisouii CIP 110357</name>
    <dbReference type="NCBI Taxonomy" id="1341683"/>
    <lineage>
        <taxon>Bacteria</taxon>
        <taxon>Pseudomonadati</taxon>
        <taxon>Pseudomonadota</taxon>
        <taxon>Gammaproteobacteria</taxon>
        <taxon>Moraxellales</taxon>
        <taxon>Moraxellaceae</taxon>
        <taxon>Acinetobacter</taxon>
    </lineage>
</organism>
<reference evidence="3 4" key="1">
    <citation type="submission" date="2013-10" db="EMBL/GenBank/DDBJ databases">
        <title>The Genome Sequence of Acinetobacter brisouii CIP 110357.</title>
        <authorList>
            <consortium name="The Broad Institute Genomics Platform"/>
            <consortium name="The Broad Institute Genome Sequencing Center for Infectious Disease"/>
            <person name="Cerqueira G."/>
            <person name="Feldgarden M."/>
            <person name="Courvalin P."/>
            <person name="Grillot-Courvalin C."/>
            <person name="Clermont D."/>
            <person name="Rocha E."/>
            <person name="Yoon E.-J."/>
            <person name="Nemec A."/>
            <person name="Young S.K."/>
            <person name="Zeng Q."/>
            <person name="Gargeya S."/>
            <person name="Fitzgerald M."/>
            <person name="Abouelleil A."/>
            <person name="Alvarado L."/>
            <person name="Berlin A.M."/>
            <person name="Chapman S.B."/>
            <person name="Gainer-Dewar J."/>
            <person name="Goldberg J."/>
            <person name="Gnerre S."/>
            <person name="Griggs A."/>
            <person name="Gujja S."/>
            <person name="Hansen M."/>
            <person name="Howarth C."/>
            <person name="Imamovic A."/>
            <person name="Ireland A."/>
            <person name="Larimer J."/>
            <person name="McCowan C."/>
            <person name="Murphy C."/>
            <person name="Pearson M."/>
            <person name="Poon T.W."/>
            <person name="Priest M."/>
            <person name="Roberts A."/>
            <person name="Saif S."/>
            <person name="Shea T."/>
            <person name="Sykes S."/>
            <person name="Wortman J."/>
            <person name="Nusbaum C."/>
            <person name="Birren B."/>
        </authorList>
    </citation>
    <scope>NUCLEOTIDE SEQUENCE [LARGE SCALE GENOMIC DNA]</scope>
    <source>
        <strain evidence="3 4">CIP 110357</strain>
    </source>
</reference>
<evidence type="ECO:0000313" key="4">
    <source>
        <dbReference type="Proteomes" id="UP000018418"/>
    </source>
</evidence>
<dbReference type="PATRIC" id="fig|1341683.3.peg.823"/>
<keyword evidence="2" id="KW-0732">Signal</keyword>
<accession>V2UVI9</accession>
<feature type="signal peptide" evidence="2">
    <location>
        <begin position="1"/>
        <end position="18"/>
    </location>
</feature>
<dbReference type="PROSITE" id="PS51257">
    <property type="entry name" value="PROKAR_LIPOPROTEIN"/>
    <property type="match status" value="1"/>
</dbReference>
<gene>
    <name evidence="3" type="ORF">P255_00830</name>
</gene>